<keyword evidence="2" id="KW-0677">Repeat</keyword>
<dbReference type="PANTHER" id="PTHR45641">
    <property type="entry name" value="TETRATRICOPEPTIDE REPEAT PROTEIN (AFU_ORTHOLOGUE AFUA_6G03870)"/>
    <property type="match status" value="1"/>
</dbReference>
<dbReference type="SMART" id="SM00355">
    <property type="entry name" value="ZnF_C2H2"/>
    <property type="match status" value="2"/>
</dbReference>
<evidence type="ECO:0000256" key="3">
    <source>
        <dbReference type="ARBA" id="ARBA00022771"/>
    </source>
</evidence>
<dbReference type="InterPro" id="IPR011990">
    <property type="entry name" value="TPR-like_helical_dom_sf"/>
</dbReference>
<dbReference type="InterPro" id="IPR013087">
    <property type="entry name" value="Znf_C2H2_type"/>
</dbReference>
<evidence type="ECO:0000313" key="9">
    <source>
        <dbReference type="EMBL" id="OGE58325.1"/>
    </source>
</evidence>
<dbReference type="InterPro" id="IPR036236">
    <property type="entry name" value="Znf_C2H2_sf"/>
</dbReference>
<dbReference type="PROSITE" id="PS00028">
    <property type="entry name" value="ZINC_FINGER_C2H2_1"/>
    <property type="match status" value="2"/>
</dbReference>
<dbReference type="EMBL" id="LXJU01000001">
    <property type="protein sequence ID" value="OGE58325.1"/>
    <property type="molecule type" value="Genomic_DNA"/>
</dbReference>
<feature type="region of interest" description="Disordered" evidence="6">
    <location>
        <begin position="268"/>
        <end position="298"/>
    </location>
</feature>
<protein>
    <submittedName>
        <fullName evidence="9">Uncharacterized protein</fullName>
    </submittedName>
</protein>
<feature type="compositionally biased region" description="Polar residues" evidence="6">
    <location>
        <begin position="184"/>
        <end position="197"/>
    </location>
</feature>
<evidence type="ECO:0000259" key="8">
    <source>
        <dbReference type="PROSITE" id="PS01360"/>
    </source>
</evidence>
<dbReference type="SUPFAM" id="SSF48452">
    <property type="entry name" value="TPR-like"/>
    <property type="match status" value="2"/>
</dbReference>
<gene>
    <name evidence="9" type="ORF">PENARI_c001G00107</name>
</gene>
<keyword evidence="10" id="KW-1185">Reference proteome</keyword>
<evidence type="ECO:0000256" key="2">
    <source>
        <dbReference type="ARBA" id="ARBA00022737"/>
    </source>
</evidence>
<organism evidence="9 10">
    <name type="scientific">Penicillium arizonense</name>
    <dbReference type="NCBI Taxonomy" id="1835702"/>
    <lineage>
        <taxon>Eukaryota</taxon>
        <taxon>Fungi</taxon>
        <taxon>Dikarya</taxon>
        <taxon>Ascomycota</taxon>
        <taxon>Pezizomycotina</taxon>
        <taxon>Eurotiomycetes</taxon>
        <taxon>Eurotiomycetidae</taxon>
        <taxon>Eurotiales</taxon>
        <taxon>Aspergillaceae</taxon>
        <taxon>Penicillium</taxon>
    </lineage>
</organism>
<keyword evidence="4" id="KW-0802">TPR repeat</keyword>
<dbReference type="Pfam" id="PF13424">
    <property type="entry name" value="TPR_12"/>
    <property type="match status" value="2"/>
</dbReference>
<proteinExistence type="predicted"/>
<feature type="region of interest" description="Disordered" evidence="6">
    <location>
        <begin position="169"/>
        <end position="201"/>
    </location>
</feature>
<dbReference type="AlphaFoldDB" id="A0A1F5LYZ1"/>
<dbReference type="InterPro" id="IPR002893">
    <property type="entry name" value="Znf_MYND"/>
</dbReference>
<dbReference type="OrthoDB" id="4523521at2759"/>
<dbReference type="STRING" id="1835702.A0A1F5LYZ1"/>
<feature type="compositionally biased region" description="Polar residues" evidence="6">
    <location>
        <begin position="345"/>
        <end position="357"/>
    </location>
</feature>
<feature type="domain" description="C2H2-type" evidence="7">
    <location>
        <begin position="129"/>
        <end position="149"/>
    </location>
</feature>
<dbReference type="GO" id="GO:0008270">
    <property type="term" value="F:zinc ion binding"/>
    <property type="evidence" value="ECO:0007669"/>
    <property type="project" value="UniProtKB-KW"/>
</dbReference>
<sequence length="1046" mass="117828">MDAVMSAQQCKHCEKIFFNRSLWQEHYDWHTTIQLQLGRSARRQPVNQSESGSDTIDQINTLVSRLQLQSDDIGRKGRPESLMEDEGKESNLLPTQAQMEQYLQKAIADFPPYEGGGIEKVVSEPTIKCPDCDICFYTQYELEEHYLWHDDIHLRHHIERRVERMKEQRGGSQAWNDTGAYISDSVTEPPQRVQNPWNRKGGFPQYDGDVVAISFLSEEDLEMRYAPDGVLKDLSKDTTHLRLSSGVSNKIDDSATQKKRSLRKSLKNMLGGRSEDTFRSPSPQSQRTSLGNSPNVSSVRGLGNIDVQEHMEWQLFYLHSRSDWVLTHDRSQHVEMHAAGDQRTHGNSQSRISSPPNRLSPEELQARFESLMGEIADYAKHNFVENIAGLESIISEFTAAEVPSKTYLEKLHAWFNNEQKQAAFTNSEIKALSGLPVLGYGSPSRILARDHVGRPRLITGQDLSRITCHAIGPPRGSLDVVRMALGRRGEAALARGRIGDAERAYTEMFRAMRALYGDEQLQFILLVHLASNVYKKNGNMSNAAGMYMQGLRCSQRLYGLKSVNNFTMMTNLAIYYEDIGRLDDAAALYRRSLRGRINAGEKEDALMNIQELSTVYWKMGKNPDALRFIEEAYTGYTQVVGPDHRMTQLTLNNLAAFHFRAGSIERARSLLGSALPAMTRVLGLDDPVTWGSVCNFVMYYEDSNFPPAITQVIEQYMAQNTPASLNVLKGIGDHYGKNGLIRKAMETYRALHGKRMALLGPSHPETWSSLYAYAYALDRLGETGEALKQYRLLVSQPQARSLLPRSQVEGSQAAVQELSRKQAALDKEKVEWGLTTAQKCSRQVCSNSTLRFCSDCSLVRFCSPACQREDKSHHGACIPSVTLTESTFTIVENPQDKSSVVREADFLFTQLQLPRRPRCESARDVFINPKNFTTIRISKQPSHILSFQANPGLDLRFMIHRSTPFEWLTPTTSNMLCMLSDVEDSFIVVTPGESMMKGLVAARDKVFGTESGNLDIPDQDLVEFARTVAAGDEQFVLGFMVTEWAL</sequence>
<evidence type="ECO:0000256" key="4">
    <source>
        <dbReference type="ARBA" id="ARBA00022803"/>
    </source>
</evidence>
<evidence type="ECO:0000313" key="10">
    <source>
        <dbReference type="Proteomes" id="UP000177622"/>
    </source>
</evidence>
<evidence type="ECO:0000259" key="7">
    <source>
        <dbReference type="PROSITE" id="PS00028"/>
    </source>
</evidence>
<dbReference type="SUPFAM" id="SSF57667">
    <property type="entry name" value="beta-beta-alpha zinc fingers"/>
    <property type="match status" value="1"/>
</dbReference>
<feature type="compositionally biased region" description="Polar residues" evidence="6">
    <location>
        <begin position="279"/>
        <end position="298"/>
    </location>
</feature>
<keyword evidence="1" id="KW-0479">Metal-binding</keyword>
<evidence type="ECO:0000256" key="1">
    <source>
        <dbReference type="ARBA" id="ARBA00022723"/>
    </source>
</evidence>
<dbReference type="SUPFAM" id="SSF144232">
    <property type="entry name" value="HIT/MYND zinc finger-like"/>
    <property type="match status" value="1"/>
</dbReference>
<dbReference type="RefSeq" id="XP_022493748.1">
    <property type="nucleotide sequence ID" value="XM_022626121.1"/>
</dbReference>
<name>A0A1F5LYZ1_PENAI</name>
<feature type="domain" description="MYND-type" evidence="8">
    <location>
        <begin position="840"/>
        <end position="877"/>
    </location>
</feature>
<dbReference type="Proteomes" id="UP000177622">
    <property type="component" value="Unassembled WGS sequence"/>
</dbReference>
<feature type="region of interest" description="Disordered" evidence="6">
    <location>
        <begin position="337"/>
        <end position="359"/>
    </location>
</feature>
<reference evidence="9 10" key="1">
    <citation type="journal article" date="2016" name="Sci. Rep.">
        <title>Penicillium arizonense, a new, genome sequenced fungal species, reveals a high chemical diversity in secreted metabolites.</title>
        <authorList>
            <person name="Grijseels S."/>
            <person name="Nielsen J.C."/>
            <person name="Randelovic M."/>
            <person name="Nielsen J."/>
            <person name="Nielsen K.F."/>
            <person name="Workman M."/>
            <person name="Frisvad J.C."/>
        </authorList>
    </citation>
    <scope>NUCLEOTIDE SEQUENCE [LARGE SCALE GENOMIC DNA]</scope>
    <source>
        <strain evidence="9 10">CBS 141311</strain>
    </source>
</reference>
<dbReference type="PROSITE" id="PS01360">
    <property type="entry name" value="ZF_MYND_1"/>
    <property type="match status" value="1"/>
</dbReference>
<dbReference type="GeneID" id="34570855"/>
<dbReference type="PANTHER" id="PTHR45641:SF19">
    <property type="entry name" value="NEPHROCYSTIN-3"/>
    <property type="match status" value="1"/>
</dbReference>
<keyword evidence="5" id="KW-0862">Zinc</keyword>
<feature type="domain" description="C2H2-type" evidence="7">
    <location>
        <begin position="10"/>
        <end position="30"/>
    </location>
</feature>
<keyword evidence="3" id="KW-0863">Zinc-finger</keyword>
<accession>A0A1F5LYZ1</accession>
<dbReference type="Gene3D" id="6.10.140.2220">
    <property type="match status" value="1"/>
</dbReference>
<dbReference type="Gene3D" id="1.25.40.10">
    <property type="entry name" value="Tetratricopeptide repeat domain"/>
    <property type="match status" value="2"/>
</dbReference>
<comment type="caution">
    <text evidence="9">The sequence shown here is derived from an EMBL/GenBank/DDBJ whole genome shotgun (WGS) entry which is preliminary data.</text>
</comment>
<evidence type="ECO:0000256" key="6">
    <source>
        <dbReference type="SAM" id="MobiDB-lite"/>
    </source>
</evidence>
<evidence type="ECO:0000256" key="5">
    <source>
        <dbReference type="ARBA" id="ARBA00022833"/>
    </source>
</evidence>